<feature type="non-terminal residue" evidence="3">
    <location>
        <position position="267"/>
    </location>
</feature>
<feature type="compositionally biased region" description="Basic and acidic residues" evidence="1">
    <location>
        <begin position="257"/>
        <end position="267"/>
    </location>
</feature>
<feature type="region of interest" description="Disordered" evidence="1">
    <location>
        <begin position="146"/>
        <end position="189"/>
    </location>
</feature>
<evidence type="ECO:0000313" key="3">
    <source>
        <dbReference type="RefSeq" id="XP_013381243.1"/>
    </source>
</evidence>
<feature type="region of interest" description="Disordered" evidence="1">
    <location>
        <begin position="246"/>
        <end position="267"/>
    </location>
</feature>
<reference evidence="3" key="1">
    <citation type="submission" date="2025-08" db="UniProtKB">
        <authorList>
            <consortium name="RefSeq"/>
        </authorList>
    </citation>
    <scope>IDENTIFICATION</scope>
    <source>
        <tissue evidence="3">Gonads</tissue>
    </source>
</reference>
<gene>
    <name evidence="3" type="primary">LOC106152272</name>
</gene>
<sequence length="267" mass="30513">MHQDLQIDDIGEECFHIINDIQNHGHHHHHPHHHHKYQKQIPLLDERGRDVVSVRPTSKQIDLTKNIQGRTSSSSLSGDDCLLGVTSAHKNSANLSDFDDISSMTGYSAGADRTRGAHATSQFVDRHYVPDQRRFEQLIHQNVTEDLSDFDEPEYHPRLPKQKHESKKSKNKIIGKSTSNKKTRQNKDNAAVRNTAFAIPCDGLPPMEDVHDPQYLPGGVSSCKVKRNPGENNDFHYLHYPQHQIRSKYHGGPRNHTQHEDRSETFL</sequence>
<name>A0A1S3H5G0_LINAN</name>
<accession>A0A1S3H5G0</accession>
<dbReference type="KEGG" id="lak:106152272"/>
<dbReference type="Proteomes" id="UP000085678">
    <property type="component" value="Unplaced"/>
</dbReference>
<protein>
    <submittedName>
        <fullName evidence="3">Uncharacterized protein LOC106152272</fullName>
    </submittedName>
</protein>
<evidence type="ECO:0000313" key="2">
    <source>
        <dbReference type="Proteomes" id="UP000085678"/>
    </source>
</evidence>
<organism evidence="2 3">
    <name type="scientific">Lingula anatina</name>
    <name type="common">Brachiopod</name>
    <name type="synonym">Lingula unguis</name>
    <dbReference type="NCBI Taxonomy" id="7574"/>
    <lineage>
        <taxon>Eukaryota</taxon>
        <taxon>Metazoa</taxon>
        <taxon>Spiralia</taxon>
        <taxon>Lophotrochozoa</taxon>
        <taxon>Brachiopoda</taxon>
        <taxon>Linguliformea</taxon>
        <taxon>Lingulata</taxon>
        <taxon>Lingulida</taxon>
        <taxon>Linguloidea</taxon>
        <taxon>Lingulidae</taxon>
        <taxon>Lingula</taxon>
    </lineage>
</organism>
<dbReference type="AlphaFoldDB" id="A0A1S3H5G0"/>
<keyword evidence="2" id="KW-1185">Reference proteome</keyword>
<dbReference type="InParanoid" id="A0A1S3H5G0"/>
<proteinExistence type="predicted"/>
<feature type="compositionally biased region" description="Basic residues" evidence="1">
    <location>
        <begin position="158"/>
        <end position="184"/>
    </location>
</feature>
<evidence type="ECO:0000256" key="1">
    <source>
        <dbReference type="SAM" id="MobiDB-lite"/>
    </source>
</evidence>
<dbReference type="RefSeq" id="XP_013381243.1">
    <property type="nucleotide sequence ID" value="XM_013525789.1"/>
</dbReference>
<dbReference type="GeneID" id="106152272"/>